<evidence type="ECO:0000313" key="2">
    <source>
        <dbReference type="EMBL" id="QDV40801.1"/>
    </source>
</evidence>
<evidence type="ECO:0000313" key="3">
    <source>
        <dbReference type="Proteomes" id="UP000319004"/>
    </source>
</evidence>
<dbReference type="PANTHER" id="PTHR34512">
    <property type="entry name" value="CELL SURFACE PROTEIN"/>
    <property type="match status" value="1"/>
</dbReference>
<dbReference type="InterPro" id="IPR011047">
    <property type="entry name" value="Quinoprotein_ADH-like_sf"/>
</dbReference>
<name>A0A518HIX1_9BACT</name>
<accession>A0A518HIX1</accession>
<dbReference type="Gene3D" id="2.40.10.480">
    <property type="match status" value="1"/>
</dbReference>
<dbReference type="RefSeq" id="WP_145384614.1">
    <property type="nucleotide sequence ID" value="NZ_CP037423.1"/>
</dbReference>
<evidence type="ECO:0000259" key="1">
    <source>
        <dbReference type="Pfam" id="PF13360"/>
    </source>
</evidence>
<sequence length="436" mass="46982">MNPTPLKIFALCLVALVGCRKQTAVDEVSLRESGVVITDRDLTSLGGQWHQWRGPGGDGVADDQPLPTTWDETTNVAWKVDVPGRGHSSPIVIDDLVVVGSAIDSQSEQIVVAYDRETGDKRWQATIHKGGFPGRGEVHQKATNANGTLASDGNLLVTAHLNRQRIFVTALDLEGNQVWQRDIGAFASKFGYAPSPVLYKSLVIVAADNFGGGYLVAMDVQTGEIAWRKKRGNASSYSSPHVATVGGVDQVLISGGNRLASYDPATGETLWETECIAEATCGTVVTTQDRIFASGGFPDNETVCLSDKGERIWSDRTRVYEPSLITDPQHLFSVDDDGIARCWSVDDGTVRWKKRLGGNFSSSPVLCNGNVYVADLSGNCYVFQASGEKYEPIATNRLGDDCYASPAIADGSLYFRVGVGEGDGRKEQLVRVAMAD</sequence>
<dbReference type="InterPro" id="IPR002372">
    <property type="entry name" value="PQQ_rpt_dom"/>
</dbReference>
<dbReference type="SUPFAM" id="SSF50998">
    <property type="entry name" value="Quinoprotein alcohol dehydrogenase-like"/>
    <property type="match status" value="1"/>
</dbReference>
<dbReference type="Pfam" id="PF13360">
    <property type="entry name" value="PQQ_2"/>
    <property type="match status" value="1"/>
</dbReference>
<dbReference type="SMART" id="SM00564">
    <property type="entry name" value="PQQ"/>
    <property type="match status" value="5"/>
</dbReference>
<dbReference type="InterPro" id="IPR015943">
    <property type="entry name" value="WD40/YVTN_repeat-like_dom_sf"/>
</dbReference>
<dbReference type="Proteomes" id="UP000319004">
    <property type="component" value="Chromosome"/>
</dbReference>
<feature type="domain" description="Pyrrolo-quinoline quinone repeat" evidence="1">
    <location>
        <begin position="108"/>
        <end position="353"/>
    </location>
</feature>
<proteinExistence type="predicted"/>
<protein>
    <submittedName>
        <fullName evidence="2">Outer membrane biogenesis protein BamB</fullName>
    </submittedName>
</protein>
<organism evidence="2 3">
    <name type="scientific">Stieleria neptunia</name>
    <dbReference type="NCBI Taxonomy" id="2527979"/>
    <lineage>
        <taxon>Bacteria</taxon>
        <taxon>Pseudomonadati</taxon>
        <taxon>Planctomycetota</taxon>
        <taxon>Planctomycetia</taxon>
        <taxon>Pirellulales</taxon>
        <taxon>Pirellulaceae</taxon>
        <taxon>Stieleria</taxon>
    </lineage>
</organism>
<reference evidence="2 3" key="1">
    <citation type="submission" date="2019-03" db="EMBL/GenBank/DDBJ databases">
        <title>Deep-cultivation of Planctomycetes and their phenomic and genomic characterization uncovers novel biology.</title>
        <authorList>
            <person name="Wiegand S."/>
            <person name="Jogler M."/>
            <person name="Boedeker C."/>
            <person name="Pinto D."/>
            <person name="Vollmers J."/>
            <person name="Rivas-Marin E."/>
            <person name="Kohn T."/>
            <person name="Peeters S.H."/>
            <person name="Heuer A."/>
            <person name="Rast P."/>
            <person name="Oberbeckmann S."/>
            <person name="Bunk B."/>
            <person name="Jeske O."/>
            <person name="Meyerdierks A."/>
            <person name="Storesund J.E."/>
            <person name="Kallscheuer N."/>
            <person name="Luecker S."/>
            <person name="Lage O.M."/>
            <person name="Pohl T."/>
            <person name="Merkel B.J."/>
            <person name="Hornburger P."/>
            <person name="Mueller R.-W."/>
            <person name="Bruemmer F."/>
            <person name="Labrenz M."/>
            <person name="Spormann A.M."/>
            <person name="Op den Camp H."/>
            <person name="Overmann J."/>
            <person name="Amann R."/>
            <person name="Jetten M.S.M."/>
            <person name="Mascher T."/>
            <person name="Medema M.H."/>
            <person name="Devos D.P."/>
            <person name="Kaster A.-K."/>
            <person name="Ovreas L."/>
            <person name="Rohde M."/>
            <person name="Galperin M.Y."/>
            <person name="Jogler C."/>
        </authorList>
    </citation>
    <scope>NUCLEOTIDE SEQUENCE [LARGE SCALE GENOMIC DNA]</scope>
    <source>
        <strain evidence="2 3">Enr13</strain>
    </source>
</reference>
<dbReference type="KEGG" id="snep:Enr13x_06370"/>
<dbReference type="PANTHER" id="PTHR34512:SF30">
    <property type="entry name" value="OUTER MEMBRANE PROTEIN ASSEMBLY FACTOR BAMB"/>
    <property type="match status" value="1"/>
</dbReference>
<gene>
    <name evidence="2" type="ORF">Enr13x_06370</name>
</gene>
<dbReference type="AlphaFoldDB" id="A0A518HIX1"/>
<dbReference type="PROSITE" id="PS51257">
    <property type="entry name" value="PROKAR_LIPOPROTEIN"/>
    <property type="match status" value="1"/>
</dbReference>
<keyword evidence="3" id="KW-1185">Reference proteome</keyword>
<dbReference type="EMBL" id="CP037423">
    <property type="protein sequence ID" value="QDV40801.1"/>
    <property type="molecule type" value="Genomic_DNA"/>
</dbReference>
<dbReference type="OrthoDB" id="244732at2"/>
<dbReference type="Gene3D" id="2.130.10.10">
    <property type="entry name" value="YVTN repeat-like/Quinoprotein amine dehydrogenase"/>
    <property type="match status" value="1"/>
</dbReference>
<dbReference type="InterPro" id="IPR018391">
    <property type="entry name" value="PQQ_b-propeller_rpt"/>
</dbReference>